<evidence type="ECO:0000256" key="4">
    <source>
        <dbReference type="ARBA" id="ARBA00023136"/>
    </source>
</evidence>
<evidence type="ECO:0000313" key="9">
    <source>
        <dbReference type="Proteomes" id="UP000008912"/>
    </source>
</evidence>
<organism evidence="8 9">
    <name type="scientific">Ailuropoda melanoleuca</name>
    <name type="common">Giant panda</name>
    <dbReference type="NCBI Taxonomy" id="9646"/>
    <lineage>
        <taxon>Eukaryota</taxon>
        <taxon>Metazoa</taxon>
        <taxon>Chordata</taxon>
        <taxon>Craniata</taxon>
        <taxon>Vertebrata</taxon>
        <taxon>Euteleostomi</taxon>
        <taxon>Mammalia</taxon>
        <taxon>Eutheria</taxon>
        <taxon>Laurasiatheria</taxon>
        <taxon>Carnivora</taxon>
        <taxon>Caniformia</taxon>
        <taxon>Ursidae</taxon>
        <taxon>Ailuropoda</taxon>
    </lineage>
</organism>
<keyword evidence="4" id="KW-0472">Membrane</keyword>
<dbReference type="eggNOG" id="ENOG502SQHK">
    <property type="taxonomic scope" value="Eukaryota"/>
</dbReference>
<proteinExistence type="predicted"/>
<feature type="domain" description="Ig-like" evidence="7">
    <location>
        <begin position="26"/>
        <end position="121"/>
    </location>
</feature>
<dbReference type="InterPro" id="IPR051117">
    <property type="entry name" value="TRG_var/const_region"/>
</dbReference>
<keyword evidence="9" id="KW-1185">Reference proteome</keyword>
<evidence type="ECO:0000256" key="5">
    <source>
        <dbReference type="ARBA" id="ARBA00023170"/>
    </source>
</evidence>
<name>G1L3Q3_AILME</name>
<reference evidence="8 9" key="1">
    <citation type="journal article" date="2010" name="Nature">
        <title>The sequence and de novo assembly of the giant panda genome.</title>
        <authorList>
            <person name="Li R."/>
            <person name="Fan W."/>
            <person name="Tian G."/>
            <person name="Zhu H."/>
            <person name="He L."/>
            <person name="Cai J."/>
            <person name="Huang Q."/>
            <person name="Cai Q."/>
            <person name="Li B."/>
            <person name="Bai Y."/>
            <person name="Zhang Z."/>
            <person name="Zhang Y."/>
            <person name="Wang W."/>
            <person name="Li J."/>
            <person name="Wei F."/>
            <person name="Li H."/>
            <person name="Jian M."/>
            <person name="Li J."/>
            <person name="Zhang Z."/>
            <person name="Nielsen R."/>
            <person name="Li D."/>
            <person name="Gu W."/>
            <person name="Yang Z."/>
            <person name="Xuan Z."/>
            <person name="Ryder O.A."/>
            <person name="Leung F.C."/>
            <person name="Zhou Y."/>
            <person name="Cao J."/>
            <person name="Sun X."/>
            <person name="Fu Y."/>
            <person name="Fang X."/>
            <person name="Guo X."/>
            <person name="Wang B."/>
            <person name="Hou R."/>
            <person name="Shen F."/>
            <person name="Mu B."/>
            <person name="Ni P."/>
            <person name="Lin R."/>
            <person name="Qian W."/>
            <person name="Wang G."/>
            <person name="Yu C."/>
            <person name="Nie W."/>
            <person name="Wang J."/>
            <person name="Wu Z."/>
            <person name="Liang H."/>
            <person name="Min J."/>
            <person name="Wu Q."/>
            <person name="Cheng S."/>
            <person name="Ruan J."/>
            <person name="Wang M."/>
            <person name="Shi Z."/>
            <person name="Wen M."/>
            <person name="Liu B."/>
            <person name="Ren X."/>
            <person name="Zheng H."/>
            <person name="Dong D."/>
            <person name="Cook K."/>
            <person name="Shan G."/>
            <person name="Zhang H."/>
            <person name="Kosiol C."/>
            <person name="Xie X."/>
            <person name="Lu Z."/>
            <person name="Zheng H."/>
            <person name="Li Y."/>
            <person name="Steiner C.C."/>
            <person name="Lam T.T."/>
            <person name="Lin S."/>
            <person name="Zhang Q."/>
            <person name="Li G."/>
            <person name="Tian J."/>
            <person name="Gong T."/>
            <person name="Liu H."/>
            <person name="Zhang D."/>
            <person name="Fang L."/>
            <person name="Ye C."/>
            <person name="Zhang J."/>
            <person name="Hu W."/>
            <person name="Xu A."/>
            <person name="Ren Y."/>
            <person name="Zhang G."/>
            <person name="Bruford M.W."/>
            <person name="Li Q."/>
            <person name="Ma L."/>
            <person name="Guo Y."/>
            <person name="An N."/>
            <person name="Hu Y."/>
            <person name="Zheng Y."/>
            <person name="Shi Y."/>
            <person name="Li Z."/>
            <person name="Liu Q."/>
            <person name="Chen Y."/>
            <person name="Zhao J."/>
            <person name="Qu N."/>
            <person name="Zhao S."/>
            <person name="Tian F."/>
            <person name="Wang X."/>
            <person name="Wang H."/>
            <person name="Xu L."/>
            <person name="Liu X."/>
            <person name="Vinar T."/>
            <person name="Wang Y."/>
            <person name="Lam T.W."/>
            <person name="Yiu S.M."/>
            <person name="Liu S."/>
            <person name="Zhang H."/>
            <person name="Li D."/>
            <person name="Huang Y."/>
            <person name="Wang X."/>
            <person name="Yang G."/>
            <person name="Jiang Z."/>
            <person name="Wang J."/>
            <person name="Qin N."/>
            <person name="Li L."/>
            <person name="Li J."/>
            <person name="Bolund L."/>
            <person name="Kristiansen K."/>
            <person name="Wong G.K."/>
            <person name="Olson M."/>
            <person name="Zhang X."/>
            <person name="Li S."/>
            <person name="Yang H."/>
            <person name="Wang J."/>
            <person name="Wang J."/>
        </authorList>
    </citation>
    <scope>NUCLEOTIDE SEQUENCE [LARGE SCALE GENOMIC DNA]</scope>
</reference>
<evidence type="ECO:0000313" key="8">
    <source>
        <dbReference type="Ensembl" id="ENSAMEP00000001513.2"/>
    </source>
</evidence>
<evidence type="ECO:0000256" key="1">
    <source>
        <dbReference type="ARBA" id="ARBA00004370"/>
    </source>
</evidence>
<dbReference type="FunFam" id="2.60.40.10:FF:001083">
    <property type="entry name" value="T cell receptor gamma constant 2"/>
    <property type="match status" value="1"/>
</dbReference>
<dbReference type="Pfam" id="PF07654">
    <property type="entry name" value="C1-set"/>
    <property type="match status" value="1"/>
</dbReference>
<dbReference type="PANTHER" id="PTHR19256:SF65">
    <property type="entry name" value="T CELL RECEPTOR GAMMA CONSTANT 1-RELATED"/>
    <property type="match status" value="1"/>
</dbReference>
<dbReference type="SUPFAM" id="SSF48726">
    <property type="entry name" value="Immunoglobulin"/>
    <property type="match status" value="1"/>
</dbReference>
<keyword evidence="2" id="KW-0812">Transmembrane</keyword>
<dbReference type="AlphaFoldDB" id="G1L3Q3"/>
<sequence>MSLIIVLIYYYLSPPTDKHPIENSSPKPTIFLPSIAEIKLHNAGTYLCLLEDFFPGVIKIHWQEKDGKTILKSQQGETMETNNTYTKFSWLTVTGASMDIEHKCIVKHKSNKGRVDQEILFPSINKDNLQLQLTNTSAYYTYVVLLLKSLVYSAIMAVCLLGREEFLTHGGTKAPLVSIGYYP</sequence>
<dbReference type="GeneTree" id="ENSGT00940000153143"/>
<dbReference type="InterPro" id="IPR036179">
    <property type="entry name" value="Ig-like_dom_sf"/>
</dbReference>
<dbReference type="InterPro" id="IPR003597">
    <property type="entry name" value="Ig_C1-set"/>
</dbReference>
<reference evidence="8" key="3">
    <citation type="submission" date="2025-09" db="UniProtKB">
        <authorList>
            <consortium name="Ensembl"/>
        </authorList>
    </citation>
    <scope>IDENTIFICATION</scope>
</reference>
<dbReference type="SMART" id="SM00407">
    <property type="entry name" value="IGc1"/>
    <property type="match status" value="1"/>
</dbReference>
<dbReference type="Proteomes" id="UP000008912">
    <property type="component" value="Unassembled WGS sequence"/>
</dbReference>
<dbReference type="Gene3D" id="2.60.40.10">
    <property type="entry name" value="Immunoglobulins"/>
    <property type="match status" value="1"/>
</dbReference>
<evidence type="ECO:0000256" key="3">
    <source>
        <dbReference type="ARBA" id="ARBA00022989"/>
    </source>
</evidence>
<dbReference type="PROSITE" id="PS50835">
    <property type="entry name" value="IG_LIKE"/>
    <property type="match status" value="1"/>
</dbReference>
<dbReference type="InterPro" id="IPR007110">
    <property type="entry name" value="Ig-like_dom"/>
</dbReference>
<comment type="subcellular location">
    <subcellularLocation>
        <location evidence="1">Membrane</location>
    </subcellularLocation>
</comment>
<reference evidence="8" key="2">
    <citation type="submission" date="2025-08" db="UniProtKB">
        <authorList>
            <consortium name="Ensembl"/>
        </authorList>
    </citation>
    <scope>IDENTIFICATION</scope>
</reference>
<evidence type="ECO:0000256" key="6">
    <source>
        <dbReference type="ARBA" id="ARBA00023319"/>
    </source>
</evidence>
<keyword evidence="5" id="KW-0675">Receptor</keyword>
<evidence type="ECO:0000256" key="2">
    <source>
        <dbReference type="ARBA" id="ARBA00022692"/>
    </source>
</evidence>
<accession>G1L3Q3</accession>
<evidence type="ECO:0000259" key="7">
    <source>
        <dbReference type="PROSITE" id="PS50835"/>
    </source>
</evidence>
<protein>
    <recommendedName>
        <fullName evidence="7">Ig-like domain-containing protein</fullName>
    </recommendedName>
</protein>
<dbReference type="InParanoid" id="G1L3Q3"/>
<dbReference type="PANTHER" id="PTHR19256">
    <property type="entry name" value="T-CELL RECEPTOR GAMMA CHAIN"/>
    <property type="match status" value="1"/>
</dbReference>
<dbReference type="InterPro" id="IPR013783">
    <property type="entry name" value="Ig-like_fold"/>
</dbReference>
<dbReference type="GO" id="GO:0016020">
    <property type="term" value="C:membrane"/>
    <property type="evidence" value="ECO:0007669"/>
    <property type="project" value="UniProtKB-SubCell"/>
</dbReference>
<keyword evidence="3" id="KW-1133">Transmembrane helix</keyword>
<dbReference type="Ensembl" id="ENSAMET00000001570.2">
    <property type="protein sequence ID" value="ENSAMEP00000001513.2"/>
    <property type="gene ID" value="ENSAMEG00000023613.1"/>
</dbReference>
<dbReference type="HOGENOM" id="CLU_077975_3_2_1"/>
<keyword evidence="6" id="KW-0393">Immunoglobulin domain</keyword>